<proteinExistence type="predicted"/>
<feature type="non-terminal residue" evidence="3">
    <location>
        <position position="1"/>
    </location>
</feature>
<dbReference type="PANTHER" id="PTHR45629:SF7">
    <property type="entry name" value="DNA EXCISION REPAIR PROTEIN ERCC-6-RELATED"/>
    <property type="match status" value="1"/>
</dbReference>
<evidence type="ECO:0000313" key="3">
    <source>
        <dbReference type="EMBL" id="KAL0186869.1"/>
    </source>
</evidence>
<dbReference type="InterPro" id="IPR000330">
    <property type="entry name" value="SNF2_N"/>
</dbReference>
<organism evidence="3 4">
    <name type="scientific">Cirrhinus mrigala</name>
    <name type="common">Mrigala</name>
    <dbReference type="NCBI Taxonomy" id="683832"/>
    <lineage>
        <taxon>Eukaryota</taxon>
        <taxon>Metazoa</taxon>
        <taxon>Chordata</taxon>
        <taxon>Craniata</taxon>
        <taxon>Vertebrata</taxon>
        <taxon>Euteleostomi</taxon>
        <taxon>Actinopterygii</taxon>
        <taxon>Neopterygii</taxon>
        <taxon>Teleostei</taxon>
        <taxon>Ostariophysi</taxon>
        <taxon>Cypriniformes</taxon>
        <taxon>Cyprinidae</taxon>
        <taxon>Labeoninae</taxon>
        <taxon>Labeonini</taxon>
        <taxon>Cirrhinus</taxon>
    </lineage>
</organism>
<evidence type="ECO:0000259" key="2">
    <source>
        <dbReference type="Pfam" id="PF00176"/>
    </source>
</evidence>
<evidence type="ECO:0000313" key="4">
    <source>
        <dbReference type="Proteomes" id="UP001529510"/>
    </source>
</evidence>
<dbReference type="GO" id="GO:0004386">
    <property type="term" value="F:helicase activity"/>
    <property type="evidence" value="ECO:0007669"/>
    <property type="project" value="UniProtKB-KW"/>
</dbReference>
<keyword evidence="1" id="KW-0347">Helicase</keyword>
<comment type="caution">
    <text evidence="3">The sequence shown here is derived from an EMBL/GenBank/DDBJ whole genome shotgun (WGS) entry which is preliminary data.</text>
</comment>
<dbReference type="EMBL" id="JAMKFB020000008">
    <property type="protein sequence ID" value="KAL0186869.1"/>
    <property type="molecule type" value="Genomic_DNA"/>
</dbReference>
<dbReference type="Gene3D" id="3.40.50.10810">
    <property type="entry name" value="Tandem AAA-ATPase domain"/>
    <property type="match status" value="1"/>
</dbReference>
<feature type="non-terminal residue" evidence="3">
    <location>
        <position position="113"/>
    </location>
</feature>
<keyword evidence="1" id="KW-0067">ATP-binding</keyword>
<dbReference type="InterPro" id="IPR027417">
    <property type="entry name" value="P-loop_NTPase"/>
</dbReference>
<gene>
    <name evidence="3" type="ORF">M9458_018539</name>
</gene>
<dbReference type="AlphaFoldDB" id="A0ABD0QL49"/>
<keyword evidence="4" id="KW-1185">Reference proteome</keyword>
<dbReference type="InterPro" id="IPR050496">
    <property type="entry name" value="SNF2_RAD54_helicase_repair"/>
</dbReference>
<protein>
    <recommendedName>
        <fullName evidence="2">SNF2 N-terminal domain-containing protein</fullName>
    </recommendedName>
</protein>
<keyword evidence="1" id="KW-0378">Hydrolase</keyword>
<keyword evidence="1" id="KW-0547">Nucleotide-binding</keyword>
<dbReference type="Proteomes" id="UP001529510">
    <property type="component" value="Unassembled WGS sequence"/>
</dbReference>
<dbReference type="InterPro" id="IPR038718">
    <property type="entry name" value="SNF2-like_sf"/>
</dbReference>
<dbReference type="Pfam" id="PF00176">
    <property type="entry name" value="SNF2-rel_dom"/>
    <property type="match status" value="1"/>
</dbReference>
<reference evidence="3 4" key="1">
    <citation type="submission" date="2024-05" db="EMBL/GenBank/DDBJ databases">
        <title>Genome sequencing and assembly of Indian major carp, Cirrhinus mrigala (Hamilton, 1822).</title>
        <authorList>
            <person name="Mohindra V."/>
            <person name="Chowdhury L.M."/>
            <person name="Lal K."/>
            <person name="Jena J.K."/>
        </authorList>
    </citation>
    <scope>NUCLEOTIDE SEQUENCE [LARGE SCALE GENOMIC DNA]</scope>
    <source>
        <strain evidence="3">CM1030</strain>
        <tissue evidence="3">Blood</tissue>
    </source>
</reference>
<dbReference type="Gene3D" id="3.40.50.300">
    <property type="entry name" value="P-loop containing nucleotide triphosphate hydrolases"/>
    <property type="match status" value="1"/>
</dbReference>
<dbReference type="PANTHER" id="PTHR45629">
    <property type="entry name" value="SNF2/RAD54 FAMILY MEMBER"/>
    <property type="match status" value="1"/>
</dbReference>
<feature type="domain" description="SNF2 N-terminal" evidence="2">
    <location>
        <begin position="3"/>
        <end position="81"/>
    </location>
</feature>
<accession>A0ABD0QL49</accession>
<sequence length="113" mass="13072">AIPGCLGSLAGFKNRFSDPIEHGHKHTVTKRALAEGRKAVQDLAKRLSRWFLRRTKALISDQLPKKDDRVVYCSLTDFQRTVRCDPSVAELRKVSLWEWPSTKEVLLQTERRR</sequence>
<evidence type="ECO:0000256" key="1">
    <source>
        <dbReference type="ARBA" id="ARBA00022806"/>
    </source>
</evidence>
<name>A0ABD0QL49_CIRMR</name>